<evidence type="ECO:0000313" key="2">
    <source>
        <dbReference type="Proteomes" id="UP000257109"/>
    </source>
</evidence>
<organism evidence="1 2">
    <name type="scientific">Mucuna pruriens</name>
    <name type="common">Velvet bean</name>
    <name type="synonym">Dolichos pruriens</name>
    <dbReference type="NCBI Taxonomy" id="157652"/>
    <lineage>
        <taxon>Eukaryota</taxon>
        <taxon>Viridiplantae</taxon>
        <taxon>Streptophyta</taxon>
        <taxon>Embryophyta</taxon>
        <taxon>Tracheophyta</taxon>
        <taxon>Spermatophyta</taxon>
        <taxon>Magnoliopsida</taxon>
        <taxon>eudicotyledons</taxon>
        <taxon>Gunneridae</taxon>
        <taxon>Pentapetalae</taxon>
        <taxon>rosids</taxon>
        <taxon>fabids</taxon>
        <taxon>Fabales</taxon>
        <taxon>Fabaceae</taxon>
        <taxon>Papilionoideae</taxon>
        <taxon>50 kb inversion clade</taxon>
        <taxon>NPAAA clade</taxon>
        <taxon>indigoferoid/millettioid clade</taxon>
        <taxon>Phaseoleae</taxon>
        <taxon>Mucuna</taxon>
    </lineage>
</organism>
<accession>A0A371IDI7</accession>
<protein>
    <submittedName>
        <fullName evidence="1">Uncharacterized protein</fullName>
    </submittedName>
</protein>
<name>A0A371IDI7_MUCPR</name>
<proteinExistence type="predicted"/>
<gene>
    <name evidence="1" type="ORF">CR513_02085</name>
</gene>
<dbReference type="EMBL" id="QJKJ01000353">
    <property type="protein sequence ID" value="RDY13045.1"/>
    <property type="molecule type" value="Genomic_DNA"/>
</dbReference>
<dbReference type="AlphaFoldDB" id="A0A371IDI7"/>
<keyword evidence="2" id="KW-1185">Reference proteome</keyword>
<evidence type="ECO:0000313" key="1">
    <source>
        <dbReference type="EMBL" id="RDY13045.1"/>
    </source>
</evidence>
<reference evidence="1" key="1">
    <citation type="submission" date="2018-05" db="EMBL/GenBank/DDBJ databases">
        <title>Draft genome of Mucuna pruriens seed.</title>
        <authorList>
            <person name="Nnadi N.E."/>
            <person name="Vos R."/>
            <person name="Hasami M.H."/>
            <person name="Devisetty U.K."/>
            <person name="Aguiy J.C."/>
        </authorList>
    </citation>
    <scope>NUCLEOTIDE SEQUENCE [LARGE SCALE GENOMIC DNA]</scope>
    <source>
        <strain evidence="1">JCA_2017</strain>
    </source>
</reference>
<dbReference type="Proteomes" id="UP000257109">
    <property type="component" value="Unassembled WGS sequence"/>
</dbReference>
<comment type="caution">
    <text evidence="1">The sequence shown here is derived from an EMBL/GenBank/DDBJ whole genome shotgun (WGS) entry which is preliminary data.</text>
</comment>
<feature type="non-terminal residue" evidence="1">
    <location>
        <position position="1"/>
    </location>
</feature>
<sequence>MCPTLQETKPDSVECVGAIGGYQYGRQLYLNRPYDIVSVKSESTTIYNPEIWINDKRVDSLKDTVCSNCAKCQNKSVTETLSVVKCRLDLGNAKADSLSAIRSRLTGNRYGFSQK</sequence>